<proteinExistence type="inferred from homology"/>
<evidence type="ECO:0000256" key="3">
    <source>
        <dbReference type="ARBA" id="ARBA00022840"/>
    </source>
</evidence>
<dbReference type="Pfam" id="PF01812">
    <property type="entry name" value="5-FTHF_cyc-lig"/>
    <property type="match status" value="1"/>
</dbReference>
<keyword evidence="5" id="KW-0460">Magnesium</keyword>
<dbReference type="Proteomes" id="UP000830236">
    <property type="component" value="Chromosome"/>
</dbReference>
<dbReference type="AlphaFoldDB" id="A0A9E7DC56"/>
<dbReference type="EMBL" id="CP097095">
    <property type="protein sequence ID" value="UQF79606.1"/>
    <property type="molecule type" value="Genomic_DNA"/>
</dbReference>
<keyword evidence="3 4" id="KW-0067">ATP-binding</keyword>
<comment type="similarity">
    <text evidence="1 5">Belongs to the 5-formyltetrahydrofolate cyclo-ligase family.</text>
</comment>
<dbReference type="InterPro" id="IPR024185">
    <property type="entry name" value="FTHF_cligase-like_sf"/>
</dbReference>
<feature type="binding site" evidence="4">
    <location>
        <position position="60"/>
    </location>
    <ligand>
        <name>substrate</name>
    </ligand>
</feature>
<name>A0A9E7DC56_9ACTO</name>
<comment type="catalytic activity">
    <reaction evidence="5">
        <text>(6S)-5-formyl-5,6,7,8-tetrahydrofolate + ATP = (6R)-5,10-methenyltetrahydrofolate + ADP + phosphate</text>
        <dbReference type="Rhea" id="RHEA:10488"/>
        <dbReference type="ChEBI" id="CHEBI:30616"/>
        <dbReference type="ChEBI" id="CHEBI:43474"/>
        <dbReference type="ChEBI" id="CHEBI:57455"/>
        <dbReference type="ChEBI" id="CHEBI:57457"/>
        <dbReference type="ChEBI" id="CHEBI:456216"/>
        <dbReference type="EC" id="6.3.3.2"/>
    </reaction>
</comment>
<protein>
    <recommendedName>
        <fullName evidence="5">5-formyltetrahydrofolate cyclo-ligase</fullName>
        <ecNumber evidence="5">6.3.3.2</ecNumber>
    </recommendedName>
</protein>
<evidence type="ECO:0000313" key="7">
    <source>
        <dbReference type="Proteomes" id="UP000830236"/>
    </source>
</evidence>
<dbReference type="KEGG" id="agh:M3I41_08565"/>
<evidence type="ECO:0000256" key="2">
    <source>
        <dbReference type="ARBA" id="ARBA00022741"/>
    </source>
</evidence>
<dbReference type="GO" id="GO:0046872">
    <property type="term" value="F:metal ion binding"/>
    <property type="evidence" value="ECO:0007669"/>
    <property type="project" value="UniProtKB-KW"/>
</dbReference>
<gene>
    <name evidence="6" type="ORF">M3I41_08565</name>
</gene>
<dbReference type="InterPro" id="IPR037171">
    <property type="entry name" value="NagB/RpiA_transferase-like"/>
</dbReference>
<dbReference type="Gene3D" id="3.40.50.10420">
    <property type="entry name" value="NagB/RpiA/CoA transferase-like"/>
    <property type="match status" value="1"/>
</dbReference>
<sequence length="201" mass="21681">MTDTVVGLDVDDLKDHLRYKLRRTRAAHSHPSRRHDARCAALAENVFQALNGAQAVAAYVSVGDEPCTRLLIDELHAAGVQVLLPVLGPHLSRSWGWFRGSDDLATRAPGRPPEPSGLVLGPAAITLVQSVLVPALAVDAHGNRLGQGGGWYDRMLPLVNPGVETFALLHPNEYLTDTTLPTAEFDRPVSGIITTEGITRF</sequence>
<evidence type="ECO:0000256" key="4">
    <source>
        <dbReference type="PIRSR" id="PIRSR006806-1"/>
    </source>
</evidence>
<keyword evidence="5" id="KW-0479">Metal-binding</keyword>
<dbReference type="SUPFAM" id="SSF100950">
    <property type="entry name" value="NagB/RpiA/CoA transferase-like"/>
    <property type="match status" value="1"/>
</dbReference>
<feature type="binding site" evidence="4">
    <location>
        <position position="65"/>
    </location>
    <ligand>
        <name>substrate</name>
    </ligand>
</feature>
<dbReference type="GO" id="GO:0009396">
    <property type="term" value="P:folic acid-containing compound biosynthetic process"/>
    <property type="evidence" value="ECO:0007669"/>
    <property type="project" value="TreeGrafter"/>
</dbReference>
<evidence type="ECO:0000256" key="1">
    <source>
        <dbReference type="ARBA" id="ARBA00010638"/>
    </source>
</evidence>
<dbReference type="PANTHER" id="PTHR23407">
    <property type="entry name" value="ATPASE INHIBITOR/5-FORMYLTETRAHYDROFOLATE CYCLO-LIGASE"/>
    <property type="match status" value="1"/>
</dbReference>
<dbReference type="PANTHER" id="PTHR23407:SF1">
    <property type="entry name" value="5-FORMYLTETRAHYDROFOLATE CYCLO-LIGASE"/>
    <property type="match status" value="1"/>
</dbReference>
<dbReference type="PIRSF" id="PIRSF006806">
    <property type="entry name" value="FTHF_cligase"/>
    <property type="match status" value="1"/>
</dbReference>
<dbReference type="EC" id="6.3.3.2" evidence="5"/>
<evidence type="ECO:0000313" key="6">
    <source>
        <dbReference type="EMBL" id="UQF79606.1"/>
    </source>
</evidence>
<evidence type="ECO:0000256" key="5">
    <source>
        <dbReference type="RuleBase" id="RU361279"/>
    </source>
</evidence>
<accession>A0A9E7DC56</accession>
<keyword evidence="2 4" id="KW-0547">Nucleotide-binding</keyword>
<dbReference type="NCBIfam" id="TIGR02727">
    <property type="entry name" value="MTHFS_bact"/>
    <property type="match status" value="1"/>
</dbReference>
<keyword evidence="6" id="KW-0436">Ligase</keyword>
<feature type="binding site" evidence="4">
    <location>
        <begin position="144"/>
        <end position="152"/>
    </location>
    <ligand>
        <name>ATP</name>
        <dbReference type="ChEBI" id="CHEBI:30616"/>
    </ligand>
</feature>
<feature type="binding site" evidence="4">
    <location>
        <begin position="14"/>
        <end position="18"/>
    </location>
    <ligand>
        <name>ATP</name>
        <dbReference type="ChEBI" id="CHEBI:30616"/>
    </ligand>
</feature>
<comment type="cofactor">
    <cofactor evidence="5">
        <name>Mg(2+)</name>
        <dbReference type="ChEBI" id="CHEBI:18420"/>
    </cofactor>
</comment>
<dbReference type="GO" id="GO:0035999">
    <property type="term" value="P:tetrahydrofolate interconversion"/>
    <property type="evidence" value="ECO:0007669"/>
    <property type="project" value="TreeGrafter"/>
</dbReference>
<dbReference type="GO" id="GO:0030272">
    <property type="term" value="F:5-formyltetrahydrofolate cyclo-ligase activity"/>
    <property type="evidence" value="ECO:0007669"/>
    <property type="project" value="UniProtKB-EC"/>
</dbReference>
<dbReference type="InterPro" id="IPR002698">
    <property type="entry name" value="FTHF_cligase"/>
</dbReference>
<dbReference type="GO" id="GO:0005524">
    <property type="term" value="F:ATP binding"/>
    <property type="evidence" value="ECO:0007669"/>
    <property type="project" value="UniProtKB-KW"/>
</dbReference>
<organism evidence="6 7">
    <name type="scientific">Actinomyces graevenitzii</name>
    <dbReference type="NCBI Taxonomy" id="55565"/>
    <lineage>
        <taxon>Bacteria</taxon>
        <taxon>Bacillati</taxon>
        <taxon>Actinomycetota</taxon>
        <taxon>Actinomycetes</taxon>
        <taxon>Actinomycetales</taxon>
        <taxon>Actinomycetaceae</taxon>
        <taxon>Actinomyces</taxon>
    </lineage>
</organism>
<reference evidence="6" key="1">
    <citation type="submission" date="2022-05" db="EMBL/GenBank/DDBJ databases">
        <title>Using nanopore sequencing to obtain complete genomes from saliva samples.</title>
        <authorList>
            <person name="Baker J.L."/>
        </authorList>
    </citation>
    <scope>NUCLEOTIDE SEQUENCE</scope>
    <source>
        <strain evidence="6">JCVI-JB-Ag32</strain>
    </source>
</reference>